<comment type="caution">
    <text evidence="2">The sequence shown here is derived from an EMBL/GenBank/DDBJ whole genome shotgun (WGS) entry which is preliminary data.</text>
</comment>
<dbReference type="AlphaFoldDB" id="A0A1F8DJG2"/>
<name>A0A1F8DJG2_9BACT</name>
<gene>
    <name evidence="2" type="ORF">A2573_01085</name>
</gene>
<evidence type="ECO:0000256" key="1">
    <source>
        <dbReference type="SAM" id="Phobius"/>
    </source>
</evidence>
<protein>
    <submittedName>
        <fullName evidence="2">Uncharacterized protein</fullName>
    </submittedName>
</protein>
<evidence type="ECO:0000313" key="3">
    <source>
        <dbReference type="Proteomes" id="UP000177596"/>
    </source>
</evidence>
<evidence type="ECO:0000313" key="2">
    <source>
        <dbReference type="EMBL" id="OGM88754.1"/>
    </source>
</evidence>
<feature type="transmembrane region" description="Helical" evidence="1">
    <location>
        <begin position="300"/>
        <end position="322"/>
    </location>
</feature>
<dbReference type="Proteomes" id="UP000177596">
    <property type="component" value="Unassembled WGS sequence"/>
</dbReference>
<reference evidence="2 3" key="1">
    <citation type="journal article" date="2016" name="Nat. Commun.">
        <title>Thousands of microbial genomes shed light on interconnected biogeochemical processes in an aquifer system.</title>
        <authorList>
            <person name="Anantharaman K."/>
            <person name="Brown C.T."/>
            <person name="Hug L.A."/>
            <person name="Sharon I."/>
            <person name="Castelle C.J."/>
            <person name="Probst A.J."/>
            <person name="Thomas B.C."/>
            <person name="Singh A."/>
            <person name="Wilkins M.J."/>
            <person name="Karaoz U."/>
            <person name="Brodie E.L."/>
            <person name="Williams K.H."/>
            <person name="Hubbard S.S."/>
            <person name="Banfield J.F."/>
        </authorList>
    </citation>
    <scope>NUCLEOTIDE SEQUENCE [LARGE SCALE GENOMIC DNA]</scope>
</reference>
<accession>A0A1F8DJG2</accession>
<proteinExistence type="predicted"/>
<keyword evidence="1" id="KW-1133">Transmembrane helix</keyword>
<feature type="transmembrane region" description="Helical" evidence="1">
    <location>
        <begin position="328"/>
        <end position="349"/>
    </location>
</feature>
<keyword evidence="1" id="KW-0472">Membrane</keyword>
<feature type="transmembrane region" description="Helical" evidence="1">
    <location>
        <begin position="392"/>
        <end position="413"/>
    </location>
</feature>
<organism evidence="2 3">
    <name type="scientific">Candidatus Woesebacteria bacterium RIFOXYD1_FULL_43_18</name>
    <dbReference type="NCBI Taxonomy" id="1802551"/>
    <lineage>
        <taxon>Bacteria</taxon>
        <taxon>Candidatus Woeseibacteriota</taxon>
    </lineage>
</organism>
<sequence length="521" mass="59956">MTNLNQNGADFVRGIDFALKKAGTSEETIKTSAAASTLAVVYEAARNAVEFRSDHLIRQAAIVRILRRRLFLGQSSERLAPILIKELIWARYLKDDFVATSKINDIELIIDRYEVAFSLTKDRDLGEWLLDLAGCEIEESLVFNPYPQLLINFVSGSMQSRIKIFGVEDERIRDIQVYIATERVFAKNSEIFITYHLLKAMLPEWFGKKSGGVAAFFPTLLSIKKEIDRDLAYPLAPDVRREVTKVIAPFNVIREMVVRDPENFEKNVADKEAFGLLAKEMLEELYKENRGRLMRASTRSIIYIFLTKMVFGLSLELPFDIFVGKINYVALGINLIFPPTLMFLLNVGIRIPGNENTKRILEKVDEYLYGKGAPRVVEIGKRQKAKNVFERIFLGIYSILFVGVFVFVIWLLNLLHFNPVSQAIFLFFLSVVSFFAYRVRSISRDYVYQEERAGFFSSLVDFLFLPVVKVGQWLSVQISRLNLLGFIFDFIIEAPLKAFLEVIEEWVRFVRVKKEEIFTQG</sequence>
<dbReference type="EMBL" id="MGIL01000005">
    <property type="protein sequence ID" value="OGM88754.1"/>
    <property type="molecule type" value="Genomic_DNA"/>
</dbReference>
<keyword evidence="1" id="KW-0812">Transmembrane</keyword>
<feature type="transmembrane region" description="Helical" evidence="1">
    <location>
        <begin position="419"/>
        <end position="437"/>
    </location>
</feature>